<dbReference type="AlphaFoldDB" id="A0A7W4P2K4"/>
<evidence type="ECO:0000313" key="2">
    <source>
        <dbReference type="Proteomes" id="UP000577891"/>
    </source>
</evidence>
<accession>A0A7W4P2K4</accession>
<reference evidence="1 2" key="1">
    <citation type="submission" date="2020-04" db="EMBL/GenBank/DDBJ databases">
        <title>Description of novel Gluconacetobacter.</title>
        <authorList>
            <person name="Sombolestani A."/>
        </authorList>
    </citation>
    <scope>NUCLEOTIDE SEQUENCE [LARGE SCALE GENOMIC DNA]</scope>
    <source>
        <strain evidence="1 2">LMG 27724</strain>
    </source>
</reference>
<dbReference type="Proteomes" id="UP000577891">
    <property type="component" value="Unassembled WGS sequence"/>
</dbReference>
<gene>
    <name evidence="1" type="ORF">HLH35_06780</name>
</gene>
<dbReference type="EMBL" id="JABEQE010000004">
    <property type="protein sequence ID" value="MBB2171825.1"/>
    <property type="molecule type" value="Genomic_DNA"/>
</dbReference>
<keyword evidence="2" id="KW-1185">Reference proteome</keyword>
<evidence type="ECO:0000313" key="1">
    <source>
        <dbReference type="EMBL" id="MBB2171825.1"/>
    </source>
</evidence>
<organism evidence="1 2">
    <name type="scientific">Gluconacetobacter asukensis</name>
    <dbReference type="NCBI Taxonomy" id="1017181"/>
    <lineage>
        <taxon>Bacteria</taxon>
        <taxon>Pseudomonadati</taxon>
        <taxon>Pseudomonadota</taxon>
        <taxon>Alphaproteobacteria</taxon>
        <taxon>Acetobacterales</taxon>
        <taxon>Acetobacteraceae</taxon>
        <taxon>Gluconacetobacter</taxon>
    </lineage>
</organism>
<proteinExistence type="predicted"/>
<dbReference type="RefSeq" id="WP_182978413.1">
    <property type="nucleotide sequence ID" value="NZ_BAABGB010000013.1"/>
</dbReference>
<name>A0A7W4P2K4_9PROT</name>
<protein>
    <submittedName>
        <fullName evidence="1">Uncharacterized protein</fullName>
    </submittedName>
</protein>
<sequence>MTTSNHILYRTADEVVTPPSYTDPDTGATITPPAFVASPKGTVILTQQIDDPASVSVPAGFALAADPAGAYPVGSLYPVPA</sequence>
<comment type="caution">
    <text evidence="1">The sequence shown here is derived from an EMBL/GenBank/DDBJ whole genome shotgun (WGS) entry which is preliminary data.</text>
</comment>